<dbReference type="SUPFAM" id="SSF51679">
    <property type="entry name" value="Bacterial luciferase-like"/>
    <property type="match status" value="1"/>
</dbReference>
<organism evidence="6 7">
    <name type="scientific">Lactobacillus kitasatonis DSM 16761 = JCM 1039</name>
    <dbReference type="NCBI Taxonomy" id="1423767"/>
    <lineage>
        <taxon>Bacteria</taxon>
        <taxon>Bacillati</taxon>
        <taxon>Bacillota</taxon>
        <taxon>Bacilli</taxon>
        <taxon>Lactobacillales</taxon>
        <taxon>Lactobacillaceae</taxon>
        <taxon>Lactobacillus</taxon>
    </lineage>
</organism>
<dbReference type="PANTHER" id="PTHR30011">
    <property type="entry name" value="ALKANESULFONATE MONOOXYGENASE-RELATED"/>
    <property type="match status" value="1"/>
</dbReference>
<dbReference type="PATRIC" id="fig|1423767.3.peg.230"/>
<dbReference type="InterPro" id="IPR036661">
    <property type="entry name" value="Luciferase-like_sf"/>
</dbReference>
<evidence type="ECO:0000313" key="6">
    <source>
        <dbReference type="EMBL" id="KRM05162.1"/>
    </source>
</evidence>
<dbReference type="InterPro" id="IPR011251">
    <property type="entry name" value="Luciferase-like_dom"/>
</dbReference>
<evidence type="ECO:0000313" key="7">
    <source>
        <dbReference type="Proteomes" id="UP000051307"/>
    </source>
</evidence>
<name>A0A0R1VI52_9LACO</name>
<protein>
    <recommendedName>
        <fullName evidence="5">Luciferase-like domain-containing protein</fullName>
    </recommendedName>
</protein>
<dbReference type="GO" id="GO:0016705">
    <property type="term" value="F:oxidoreductase activity, acting on paired donors, with incorporation or reduction of molecular oxygen"/>
    <property type="evidence" value="ECO:0007669"/>
    <property type="project" value="InterPro"/>
</dbReference>
<dbReference type="GO" id="GO:0004497">
    <property type="term" value="F:monooxygenase activity"/>
    <property type="evidence" value="ECO:0007669"/>
    <property type="project" value="UniProtKB-KW"/>
</dbReference>
<dbReference type="PANTHER" id="PTHR30011:SF16">
    <property type="entry name" value="C2H2 FINGER DOMAIN TRANSCRIPTION FACTOR (EUROFUNG)-RELATED"/>
    <property type="match status" value="1"/>
</dbReference>
<evidence type="ECO:0000256" key="2">
    <source>
        <dbReference type="ARBA" id="ARBA00022643"/>
    </source>
</evidence>
<evidence type="ECO:0000259" key="5">
    <source>
        <dbReference type="Pfam" id="PF00296"/>
    </source>
</evidence>
<dbReference type="InterPro" id="IPR051260">
    <property type="entry name" value="Diverse_substr_monoxygenases"/>
</dbReference>
<keyword evidence="1" id="KW-0285">Flavoprotein</keyword>
<proteinExistence type="predicted"/>
<accession>A0A0R1VI52</accession>
<dbReference type="EMBL" id="AZFU01000014">
    <property type="protein sequence ID" value="KRM05162.1"/>
    <property type="molecule type" value="Genomic_DNA"/>
</dbReference>
<reference evidence="6 7" key="1">
    <citation type="journal article" date="2015" name="Genome Announc.">
        <title>Expanding the biotechnology potential of lactobacilli through comparative genomics of 213 strains and associated genera.</title>
        <authorList>
            <person name="Sun Z."/>
            <person name="Harris H.M."/>
            <person name="McCann A."/>
            <person name="Guo C."/>
            <person name="Argimon S."/>
            <person name="Zhang W."/>
            <person name="Yang X."/>
            <person name="Jeffery I.B."/>
            <person name="Cooney J.C."/>
            <person name="Kagawa T.F."/>
            <person name="Liu W."/>
            <person name="Song Y."/>
            <person name="Salvetti E."/>
            <person name="Wrobel A."/>
            <person name="Rasinkangas P."/>
            <person name="Parkhill J."/>
            <person name="Rea M.C."/>
            <person name="O'Sullivan O."/>
            <person name="Ritari J."/>
            <person name="Douillard F.P."/>
            <person name="Paul Ross R."/>
            <person name="Yang R."/>
            <person name="Briner A.E."/>
            <person name="Felis G.E."/>
            <person name="de Vos W.M."/>
            <person name="Barrangou R."/>
            <person name="Klaenhammer T.R."/>
            <person name="Caufield P.W."/>
            <person name="Cui Y."/>
            <person name="Zhang H."/>
            <person name="O'Toole P.W."/>
        </authorList>
    </citation>
    <scope>NUCLEOTIDE SEQUENCE [LARGE SCALE GENOMIC DNA]</scope>
    <source>
        <strain evidence="6 7">DSM 16761</strain>
    </source>
</reference>
<dbReference type="Pfam" id="PF00296">
    <property type="entry name" value="Bac_luciferase"/>
    <property type="match status" value="1"/>
</dbReference>
<dbReference type="eggNOG" id="COG2141">
    <property type="taxonomic scope" value="Bacteria"/>
</dbReference>
<dbReference type="Gene3D" id="3.20.20.30">
    <property type="entry name" value="Luciferase-like domain"/>
    <property type="match status" value="1"/>
</dbReference>
<sequence>MGYPDTPISDISDLGDVAKLAEDLGFSALWIRDVPFYDPNFGDVGQGLDPMVTMGYLAAKTKKIVIGTAGMIAPLREPIHLAKAAVSANVLTNNRFILSMSSGDRPVEHPAFKKNFENRAETFRESWKMIRELADPDKPFPVYKGKQYGDLSGDIDFVPKMDKGVKLPMVAIGRARQEFDWLANEADAWIWHGVNPNLTEKIVKVIEELNKDNTWHPFGYANFVELLDNPDAPAELYNNIYLRGGSRSIAEYYRQRKELGLSHVTINLKPTNRPYEDTLKDLAENVLDKVNN</sequence>
<feature type="domain" description="Luciferase-like" evidence="5">
    <location>
        <begin position="9"/>
        <end position="208"/>
    </location>
</feature>
<evidence type="ECO:0000256" key="3">
    <source>
        <dbReference type="ARBA" id="ARBA00023002"/>
    </source>
</evidence>
<keyword evidence="4" id="KW-0503">Monooxygenase</keyword>
<comment type="caution">
    <text evidence="6">The sequence shown here is derived from an EMBL/GenBank/DDBJ whole genome shotgun (WGS) entry which is preliminary data.</text>
</comment>
<dbReference type="Proteomes" id="UP000051307">
    <property type="component" value="Unassembled WGS sequence"/>
</dbReference>
<evidence type="ECO:0000256" key="1">
    <source>
        <dbReference type="ARBA" id="ARBA00022630"/>
    </source>
</evidence>
<dbReference type="AlphaFoldDB" id="A0A0R1VI52"/>
<keyword evidence="2" id="KW-0288">FMN</keyword>
<keyword evidence="3" id="KW-0560">Oxidoreductase</keyword>
<gene>
    <name evidence="6" type="ORF">FC59_GL000220</name>
</gene>
<evidence type="ECO:0000256" key="4">
    <source>
        <dbReference type="ARBA" id="ARBA00023033"/>
    </source>
</evidence>